<reference evidence="1" key="1">
    <citation type="submission" date="2023-03" db="EMBL/GenBank/DDBJ databases">
        <title>Massive genome expansion in bonnet fungi (Mycena s.s.) driven by repeated elements and novel gene families across ecological guilds.</title>
        <authorList>
            <consortium name="Lawrence Berkeley National Laboratory"/>
            <person name="Harder C.B."/>
            <person name="Miyauchi S."/>
            <person name="Viragh M."/>
            <person name="Kuo A."/>
            <person name="Thoen E."/>
            <person name="Andreopoulos B."/>
            <person name="Lu D."/>
            <person name="Skrede I."/>
            <person name="Drula E."/>
            <person name="Henrissat B."/>
            <person name="Morin E."/>
            <person name="Kohler A."/>
            <person name="Barry K."/>
            <person name="LaButti K."/>
            <person name="Morin E."/>
            <person name="Salamov A."/>
            <person name="Lipzen A."/>
            <person name="Mereny Z."/>
            <person name="Hegedus B."/>
            <person name="Baldrian P."/>
            <person name="Stursova M."/>
            <person name="Weitz H."/>
            <person name="Taylor A."/>
            <person name="Grigoriev I.V."/>
            <person name="Nagy L.G."/>
            <person name="Martin F."/>
            <person name="Kauserud H."/>
        </authorList>
    </citation>
    <scope>NUCLEOTIDE SEQUENCE</scope>
    <source>
        <strain evidence="1">9284</strain>
    </source>
</reference>
<dbReference type="EMBL" id="JARKIF010000002">
    <property type="protein sequence ID" value="KAJ7647257.1"/>
    <property type="molecule type" value="Genomic_DNA"/>
</dbReference>
<keyword evidence="2" id="KW-1185">Reference proteome</keyword>
<evidence type="ECO:0000313" key="1">
    <source>
        <dbReference type="EMBL" id="KAJ7647257.1"/>
    </source>
</evidence>
<name>A0AAD7CFG8_9AGAR</name>
<dbReference type="AlphaFoldDB" id="A0AAD7CFG8"/>
<accession>A0AAD7CFG8</accession>
<proteinExistence type="predicted"/>
<evidence type="ECO:0008006" key="3">
    <source>
        <dbReference type="Google" id="ProtNLM"/>
    </source>
</evidence>
<gene>
    <name evidence="1" type="ORF">FB45DRAFT_892889</name>
</gene>
<protein>
    <recommendedName>
        <fullName evidence="3">Reverse transcriptase</fullName>
    </recommendedName>
</protein>
<comment type="caution">
    <text evidence="1">The sequence shown here is derived from an EMBL/GenBank/DDBJ whole genome shotgun (WGS) entry which is preliminary data.</text>
</comment>
<sequence>MVFGPISPNPRRRPSGCLKLAGADIPWVDRHKYVGIWFTSVQRDILTLRVHYEKKEGAASYVFWRSILGCDLFVGRGRLPPTVGLQLYYAVIDCHLTHGADMILDVDNTSSNLLDDLNRMVLRRILGLGRRSGIPQLYSELGVYPLRVRRLELALRYLRYLIALPESHLARKALTESNRLRCSGSASWLGDISFVMRSLPFSSPLPVLPSLAHLSVAWCDETIKSLREATKDWVSSEIQARVSLPLLHGRREPLEDKPPRPIRMCRRHYLHRVTIPEHRHALTRLLCGSFRFRGIHKPATLVDPLSRLCRKCGLADEVPGHVFMQCLHPDTIAAREELRHGLLERCNYTLPTSNSDAQAFSLLQDLIFHWDRVIPTARFVLVVAKSWKFFGNVMPTRVCEDDPGAEDGEEEEDAGL</sequence>
<evidence type="ECO:0000313" key="2">
    <source>
        <dbReference type="Proteomes" id="UP001221142"/>
    </source>
</evidence>
<organism evidence="1 2">
    <name type="scientific">Roridomyces roridus</name>
    <dbReference type="NCBI Taxonomy" id="1738132"/>
    <lineage>
        <taxon>Eukaryota</taxon>
        <taxon>Fungi</taxon>
        <taxon>Dikarya</taxon>
        <taxon>Basidiomycota</taxon>
        <taxon>Agaricomycotina</taxon>
        <taxon>Agaricomycetes</taxon>
        <taxon>Agaricomycetidae</taxon>
        <taxon>Agaricales</taxon>
        <taxon>Marasmiineae</taxon>
        <taxon>Mycenaceae</taxon>
        <taxon>Roridomyces</taxon>
    </lineage>
</organism>
<dbReference type="Proteomes" id="UP001221142">
    <property type="component" value="Unassembled WGS sequence"/>
</dbReference>